<dbReference type="CDD" id="cd10567">
    <property type="entry name" value="SWIB-MDM2_like"/>
    <property type="match status" value="1"/>
</dbReference>
<dbReference type="PROSITE" id="PS51998">
    <property type="entry name" value="DEK_C"/>
    <property type="match status" value="1"/>
</dbReference>
<feature type="domain" description="DEK-C" evidence="3">
    <location>
        <begin position="1"/>
        <end position="55"/>
    </location>
</feature>
<sequence length="216" mass="24901">MDIQSLKPIILDILRGSDLSTVSVKQVRQELQFRTDIPLEQHKKELKQLITDCFSIVTEENENDSGSEEEEEEEEETSAPKKVTTPKPKSKPKPKTQQRKRKADTEDKPKRRRVQDPATLEKNPFTRTWILSPEMAALTGEEKLSRPGVVKHVWKHIKENNLQDPNKKTNFFCDDQLKKIFGESYMSGFAMNKNEYIGKHLLRPAVEDPVDGSTQE</sequence>
<dbReference type="InterPro" id="IPR014876">
    <property type="entry name" value="DEK_C"/>
</dbReference>
<dbReference type="FunCoup" id="A0A1X2HVQ6">
    <property type="interactions" value="140"/>
</dbReference>
<dbReference type="AlphaFoldDB" id="A0A1X2HVQ6"/>
<feature type="domain" description="DM2" evidence="2">
    <location>
        <begin position="124"/>
        <end position="203"/>
    </location>
</feature>
<dbReference type="Pfam" id="PF02201">
    <property type="entry name" value="SWIB"/>
    <property type="match status" value="1"/>
</dbReference>
<dbReference type="PANTHER" id="PTHR13844">
    <property type="entry name" value="SWI/SNF-RELATED MATRIX-ASSOCIATED ACTIN-DEPENDENT REGULATOR OF CHROMATIN SUBFAMILY D"/>
    <property type="match status" value="1"/>
</dbReference>
<evidence type="ECO:0000313" key="5">
    <source>
        <dbReference type="Proteomes" id="UP000242180"/>
    </source>
</evidence>
<comment type="caution">
    <text evidence="4">The sequence shown here is derived from an EMBL/GenBank/DDBJ whole genome shotgun (WGS) entry which is preliminary data.</text>
</comment>
<protein>
    <submittedName>
        <fullName evidence="4">SWIB/MDM2 domain-containing protein</fullName>
    </submittedName>
</protein>
<organism evidence="4 5">
    <name type="scientific">Syncephalastrum racemosum</name>
    <name type="common">Filamentous fungus</name>
    <dbReference type="NCBI Taxonomy" id="13706"/>
    <lineage>
        <taxon>Eukaryota</taxon>
        <taxon>Fungi</taxon>
        <taxon>Fungi incertae sedis</taxon>
        <taxon>Mucoromycota</taxon>
        <taxon>Mucoromycotina</taxon>
        <taxon>Mucoromycetes</taxon>
        <taxon>Mucorales</taxon>
        <taxon>Syncephalastraceae</taxon>
        <taxon>Syncephalastrum</taxon>
    </lineage>
</organism>
<dbReference type="SMART" id="SM00151">
    <property type="entry name" value="SWIB"/>
    <property type="match status" value="1"/>
</dbReference>
<evidence type="ECO:0000313" key="4">
    <source>
        <dbReference type="EMBL" id="ORZ03656.1"/>
    </source>
</evidence>
<dbReference type="SUPFAM" id="SSF47592">
    <property type="entry name" value="SWIB/MDM2 domain"/>
    <property type="match status" value="1"/>
</dbReference>
<dbReference type="Proteomes" id="UP000242180">
    <property type="component" value="Unassembled WGS sequence"/>
</dbReference>
<dbReference type="Pfam" id="PF08766">
    <property type="entry name" value="DEK_C"/>
    <property type="match status" value="1"/>
</dbReference>
<dbReference type="InterPro" id="IPR003121">
    <property type="entry name" value="SWIB_MDM2_domain"/>
</dbReference>
<dbReference type="Gene3D" id="1.10.10.60">
    <property type="entry name" value="Homeodomain-like"/>
    <property type="match status" value="1"/>
</dbReference>
<evidence type="ECO:0000259" key="3">
    <source>
        <dbReference type="PROSITE" id="PS51998"/>
    </source>
</evidence>
<name>A0A1X2HVQ6_SYNRA</name>
<dbReference type="PROSITE" id="PS51925">
    <property type="entry name" value="SWIB_MDM2"/>
    <property type="match status" value="1"/>
</dbReference>
<dbReference type="SUPFAM" id="SSF109715">
    <property type="entry name" value="DEK C-terminal domain"/>
    <property type="match status" value="1"/>
</dbReference>
<dbReference type="OMA" id="DKRTILC"/>
<dbReference type="OrthoDB" id="10251073at2759"/>
<dbReference type="InterPro" id="IPR019835">
    <property type="entry name" value="SWIB_domain"/>
</dbReference>
<reference evidence="4 5" key="1">
    <citation type="submission" date="2016-07" db="EMBL/GenBank/DDBJ databases">
        <title>Pervasive Adenine N6-methylation of Active Genes in Fungi.</title>
        <authorList>
            <consortium name="DOE Joint Genome Institute"/>
            <person name="Mondo S.J."/>
            <person name="Dannebaum R.O."/>
            <person name="Kuo R.C."/>
            <person name="Labutti K."/>
            <person name="Haridas S."/>
            <person name="Kuo A."/>
            <person name="Salamov A."/>
            <person name="Ahrendt S.R."/>
            <person name="Lipzen A."/>
            <person name="Sullivan W."/>
            <person name="Andreopoulos W.B."/>
            <person name="Clum A."/>
            <person name="Lindquist E."/>
            <person name="Daum C."/>
            <person name="Ramamoorthy G.K."/>
            <person name="Gryganskyi A."/>
            <person name="Culley D."/>
            <person name="Magnuson J.K."/>
            <person name="James T.Y."/>
            <person name="O'Malley M.A."/>
            <person name="Stajich J.E."/>
            <person name="Spatafora J.W."/>
            <person name="Visel A."/>
            <person name="Grigoriev I.V."/>
        </authorList>
    </citation>
    <scope>NUCLEOTIDE SEQUENCE [LARGE SCALE GENOMIC DNA]</scope>
    <source>
        <strain evidence="4 5">NRRL 2496</strain>
    </source>
</reference>
<accession>A0A1X2HVQ6</accession>
<evidence type="ECO:0000259" key="2">
    <source>
        <dbReference type="PROSITE" id="PS51925"/>
    </source>
</evidence>
<dbReference type="STRING" id="13706.A0A1X2HVQ6"/>
<feature type="compositionally biased region" description="Acidic residues" evidence="1">
    <location>
        <begin position="59"/>
        <end position="77"/>
    </location>
</feature>
<evidence type="ECO:0000256" key="1">
    <source>
        <dbReference type="SAM" id="MobiDB-lite"/>
    </source>
</evidence>
<gene>
    <name evidence="4" type="ORF">BCR43DRAFT_58586</name>
</gene>
<keyword evidence="5" id="KW-1185">Reference proteome</keyword>
<feature type="compositionally biased region" description="Basic residues" evidence="1">
    <location>
        <begin position="88"/>
        <end position="102"/>
    </location>
</feature>
<dbReference type="EMBL" id="MCGN01000001">
    <property type="protein sequence ID" value="ORZ03656.1"/>
    <property type="molecule type" value="Genomic_DNA"/>
</dbReference>
<proteinExistence type="predicted"/>
<dbReference type="Gene3D" id="1.10.245.10">
    <property type="entry name" value="SWIB/MDM2 domain"/>
    <property type="match status" value="1"/>
</dbReference>
<feature type="region of interest" description="Disordered" evidence="1">
    <location>
        <begin position="59"/>
        <end position="121"/>
    </location>
</feature>
<dbReference type="InParanoid" id="A0A1X2HVQ6"/>
<dbReference type="InterPro" id="IPR036885">
    <property type="entry name" value="SWIB_MDM2_dom_sf"/>
</dbReference>